<dbReference type="STRING" id="1230097.A0A423WS14"/>
<dbReference type="PANTHER" id="PTHR11552">
    <property type="entry name" value="GLUCOSE-METHANOL-CHOLINE GMC OXIDOREDUCTASE"/>
    <property type="match status" value="1"/>
</dbReference>
<dbReference type="InterPro" id="IPR036188">
    <property type="entry name" value="FAD/NAD-bd_sf"/>
</dbReference>
<dbReference type="EMBL" id="LKEB01000043">
    <property type="protein sequence ID" value="ROW06274.1"/>
    <property type="molecule type" value="Genomic_DNA"/>
</dbReference>
<evidence type="ECO:0000256" key="3">
    <source>
        <dbReference type="SAM" id="MobiDB-lite"/>
    </source>
</evidence>
<dbReference type="Proteomes" id="UP000285146">
    <property type="component" value="Unassembled WGS sequence"/>
</dbReference>
<reference evidence="5 6" key="1">
    <citation type="submission" date="2015-09" db="EMBL/GenBank/DDBJ databases">
        <title>Host preference determinants of Valsa canker pathogens revealed by comparative genomics.</title>
        <authorList>
            <person name="Yin Z."/>
            <person name="Huang L."/>
        </authorList>
    </citation>
    <scope>NUCLEOTIDE SEQUENCE [LARGE SCALE GENOMIC DNA]</scope>
    <source>
        <strain evidence="5 6">SXYLt</strain>
    </source>
</reference>
<organism evidence="5 6">
    <name type="scientific">Cytospora leucostoma</name>
    <dbReference type="NCBI Taxonomy" id="1230097"/>
    <lineage>
        <taxon>Eukaryota</taxon>
        <taxon>Fungi</taxon>
        <taxon>Dikarya</taxon>
        <taxon>Ascomycota</taxon>
        <taxon>Pezizomycotina</taxon>
        <taxon>Sordariomycetes</taxon>
        <taxon>Sordariomycetidae</taxon>
        <taxon>Diaporthales</taxon>
        <taxon>Cytosporaceae</taxon>
        <taxon>Cytospora</taxon>
    </lineage>
</organism>
<feature type="compositionally biased region" description="Low complexity" evidence="3">
    <location>
        <begin position="483"/>
        <end position="500"/>
    </location>
</feature>
<dbReference type="PIRSF" id="PIRSF000137">
    <property type="entry name" value="Alcohol_oxidase"/>
    <property type="match status" value="1"/>
</dbReference>
<proteinExistence type="inferred from homology"/>
<name>A0A423WS14_9PEZI</name>
<feature type="region of interest" description="Disordered" evidence="3">
    <location>
        <begin position="478"/>
        <end position="500"/>
    </location>
</feature>
<dbReference type="GO" id="GO:0050660">
    <property type="term" value="F:flavin adenine dinucleotide binding"/>
    <property type="evidence" value="ECO:0007669"/>
    <property type="project" value="InterPro"/>
</dbReference>
<protein>
    <recommendedName>
        <fullName evidence="4">Glucose-methanol-choline oxidoreductase N-terminal domain-containing protein</fullName>
    </recommendedName>
</protein>
<dbReference type="AlphaFoldDB" id="A0A423WS14"/>
<evidence type="ECO:0000259" key="4">
    <source>
        <dbReference type="PROSITE" id="PS00624"/>
    </source>
</evidence>
<dbReference type="Pfam" id="PF00732">
    <property type="entry name" value="GMC_oxred_N"/>
    <property type="match status" value="1"/>
</dbReference>
<dbReference type="SUPFAM" id="SSF51905">
    <property type="entry name" value="FAD/NAD(P)-binding domain"/>
    <property type="match status" value="1"/>
</dbReference>
<gene>
    <name evidence="5" type="ORF">VPNG_08077</name>
</gene>
<feature type="binding site" evidence="2">
    <location>
        <position position="229"/>
    </location>
    <ligand>
        <name>FAD</name>
        <dbReference type="ChEBI" id="CHEBI:57692"/>
    </ligand>
</feature>
<keyword evidence="6" id="KW-1185">Reference proteome</keyword>
<dbReference type="OrthoDB" id="269227at2759"/>
<keyword evidence="2" id="KW-0285">Flavoprotein</keyword>
<dbReference type="InterPro" id="IPR007867">
    <property type="entry name" value="GMC_OxRtase_C"/>
</dbReference>
<dbReference type="InParanoid" id="A0A423WS14"/>
<feature type="region of interest" description="Disordered" evidence="3">
    <location>
        <begin position="541"/>
        <end position="562"/>
    </location>
</feature>
<dbReference type="PROSITE" id="PS00624">
    <property type="entry name" value="GMC_OXRED_2"/>
    <property type="match status" value="1"/>
</dbReference>
<feature type="domain" description="Glucose-methanol-choline oxidoreductase N-terminal" evidence="4">
    <location>
        <begin position="276"/>
        <end position="290"/>
    </location>
</feature>
<dbReference type="Gene3D" id="3.50.50.60">
    <property type="entry name" value="FAD/NAD(P)-binding domain"/>
    <property type="match status" value="1"/>
</dbReference>
<comment type="caution">
    <text evidence="5">The sequence shown here is derived from an EMBL/GenBank/DDBJ whole genome shotgun (WGS) entry which is preliminary data.</text>
</comment>
<keyword evidence="2" id="KW-0274">FAD</keyword>
<dbReference type="Gene3D" id="3.30.560.10">
    <property type="entry name" value="Glucose Oxidase, domain 3"/>
    <property type="match status" value="1"/>
</dbReference>
<evidence type="ECO:0000313" key="5">
    <source>
        <dbReference type="EMBL" id="ROW06274.1"/>
    </source>
</evidence>
<dbReference type="GO" id="GO:0016614">
    <property type="term" value="F:oxidoreductase activity, acting on CH-OH group of donors"/>
    <property type="evidence" value="ECO:0007669"/>
    <property type="project" value="InterPro"/>
</dbReference>
<dbReference type="Pfam" id="PF05199">
    <property type="entry name" value="GMC_oxred_C"/>
    <property type="match status" value="1"/>
</dbReference>
<dbReference type="PANTHER" id="PTHR11552:SF210">
    <property type="entry name" value="GLUCOSE-METHANOL-CHOLINE OXIDOREDUCTASE N-TERMINAL DOMAIN-CONTAINING PROTEIN-RELATED"/>
    <property type="match status" value="1"/>
</dbReference>
<dbReference type="InterPro" id="IPR000172">
    <property type="entry name" value="GMC_OxRdtase_N"/>
</dbReference>
<evidence type="ECO:0000256" key="1">
    <source>
        <dbReference type="ARBA" id="ARBA00010790"/>
    </source>
</evidence>
<dbReference type="InterPro" id="IPR012132">
    <property type="entry name" value="GMC_OxRdtase"/>
</dbReference>
<dbReference type="SUPFAM" id="SSF54373">
    <property type="entry name" value="FAD-linked reductases, C-terminal domain"/>
    <property type="match status" value="1"/>
</dbReference>
<comment type="cofactor">
    <cofactor evidence="2">
        <name>FAD</name>
        <dbReference type="ChEBI" id="CHEBI:57692"/>
    </cofactor>
</comment>
<evidence type="ECO:0000256" key="2">
    <source>
        <dbReference type="PIRSR" id="PIRSR000137-2"/>
    </source>
</evidence>
<sequence length="645" mass="68942">MANSGLPPPSFDYVIAGGGAAGLVLASRLTEDPKIQVLVLEAGEDLTADPRINIPAMWVQLAGTSADWCFKTSPQTALGGREIEFPQGRLLGGSSALNTMLLIASSKSNLDFWARLGNEGWDWASLSNCLKNVYSLHSSTSSLSADRGNGPIQASFPEEDSKWPQIWRDTIADLGFSADNPPFSGSVCGAVTRPEAVDPKSKTRSYVANTYLSSASSRPNLVVWTSTLVEKILFSSPRGEDDQPVATGVQYTSTRDGQTLTGQTVSARRDVIISAGAINTPRLLELSGVGDAKRLRSLGIPVVVDNPFVGEGLQNHAIVPLSFEIAPGEGEGDGFDTIDALSRQDPAALAAAMEAYGRQTGPLSKSNTNVQAQLPFPNITSEEGKRDLERILNDTLRTTAGESESFPDTTNKTTPAYDAALKSYVRSVLESPTETSAFYMTVPGWASYNPNGSWAPVPAGNEKYYSAPVLLSHPLSRGSVHVTKSSPPTATETSTTKPTEFGLEVNPNYLSHPLDVEVLARHVQFVESVLVATAKPLATHIKQSSSAKRSPGLPPGPRAFAGDEGLERARKYVRETALGAFHWTSTCMMLPREDGGVVDPQLRVYGCRNLRICDASIFPLVTRANTMATVYAVAEKGAEIIKAGL</sequence>
<evidence type="ECO:0000313" key="6">
    <source>
        <dbReference type="Proteomes" id="UP000285146"/>
    </source>
</evidence>
<comment type="similarity">
    <text evidence="1">Belongs to the GMC oxidoreductase family.</text>
</comment>
<accession>A0A423WS14</accession>